<comment type="caution">
    <text evidence="3">The sequence shown here is derived from an EMBL/GenBank/DDBJ whole genome shotgun (WGS) entry which is preliminary data.</text>
</comment>
<keyword evidence="4" id="KW-1185">Reference proteome</keyword>
<feature type="transmembrane region" description="Helical" evidence="2">
    <location>
        <begin position="53"/>
        <end position="73"/>
    </location>
</feature>
<protein>
    <submittedName>
        <fullName evidence="3">Uncharacterized protein</fullName>
    </submittedName>
</protein>
<feature type="coiled-coil region" evidence="1">
    <location>
        <begin position="113"/>
        <end position="165"/>
    </location>
</feature>
<keyword evidence="2" id="KW-0472">Membrane</keyword>
<name>A0ABS0B0K4_9BACT</name>
<evidence type="ECO:0000256" key="2">
    <source>
        <dbReference type="SAM" id="Phobius"/>
    </source>
</evidence>
<evidence type="ECO:0000313" key="3">
    <source>
        <dbReference type="EMBL" id="MBF5059724.1"/>
    </source>
</evidence>
<dbReference type="RefSeq" id="WP_194848031.1">
    <property type="nucleotide sequence ID" value="NZ_JAAEJV010000037.1"/>
</dbReference>
<sequence length="364" mass="42087">MHDMIKKWANFSDSETKPLFWMLLGPLLIILTMTLSTSPFLPAVTTLGVILSWHYRLKGFALTLMVFTLFLSFRFSRYEVSFWELGWGLSLALGLTISFLSMEELRSYYAKQRRAKEKAVADLQLSLQGFEEKTAIESRVQEKEIETLKEELHSSRSEVEALLNLVEVSQIESDKTHKQSDGLIKESLEMHREIEILKDKLDGQKERLAFLEKEHATFAELSKERLKTLNTYRVELHQARALNETYQKQLQKAREYFRSQKKVAPPQTSNQKGVLEALEKDKGRIKESYDQILESYQTLRTSLEEKKATLAKAPDEALAFEVEKLTLGVKERKKIFEKTKSELVSLEREIFVIKKGLQEEGALG</sequence>
<organism evidence="3 4">
    <name type="scientific">Candidatus Neptunichlamydia vexilliferae</name>
    <dbReference type="NCBI Taxonomy" id="1651774"/>
    <lineage>
        <taxon>Bacteria</taxon>
        <taxon>Pseudomonadati</taxon>
        <taxon>Chlamydiota</taxon>
        <taxon>Chlamydiia</taxon>
        <taxon>Parachlamydiales</taxon>
        <taxon>Simkaniaceae</taxon>
        <taxon>Candidatus Neptunichlamydia</taxon>
    </lineage>
</organism>
<accession>A0ABS0B0K4</accession>
<feature type="coiled-coil region" evidence="1">
    <location>
        <begin position="194"/>
        <end position="256"/>
    </location>
</feature>
<reference evidence="3 4" key="1">
    <citation type="submission" date="2020-01" db="EMBL/GenBank/DDBJ databases">
        <title>Draft genome sequence of Cand. Neptunochlamydia vexilliferae K9.</title>
        <authorList>
            <person name="Schulz F."/>
            <person name="Koestlbacher S."/>
            <person name="Wascher F."/>
            <person name="Pizzetti I."/>
            <person name="Horn M."/>
        </authorList>
    </citation>
    <scope>NUCLEOTIDE SEQUENCE [LARGE SCALE GENOMIC DNA]</scope>
    <source>
        <strain evidence="3 4">K9</strain>
    </source>
</reference>
<dbReference type="Proteomes" id="UP001194714">
    <property type="component" value="Unassembled WGS sequence"/>
</dbReference>
<keyword evidence="2" id="KW-0812">Transmembrane</keyword>
<gene>
    <name evidence="3" type="ORF">NEPTK9_001240</name>
</gene>
<feature type="transmembrane region" description="Helical" evidence="2">
    <location>
        <begin position="20"/>
        <end position="41"/>
    </location>
</feature>
<proteinExistence type="predicted"/>
<keyword evidence="2" id="KW-1133">Transmembrane helix</keyword>
<keyword evidence="1" id="KW-0175">Coiled coil</keyword>
<dbReference type="EMBL" id="JAAEJV010000037">
    <property type="protein sequence ID" value="MBF5059724.1"/>
    <property type="molecule type" value="Genomic_DNA"/>
</dbReference>
<evidence type="ECO:0000256" key="1">
    <source>
        <dbReference type="SAM" id="Coils"/>
    </source>
</evidence>
<feature type="transmembrane region" description="Helical" evidence="2">
    <location>
        <begin position="85"/>
        <end position="102"/>
    </location>
</feature>
<evidence type="ECO:0000313" key="4">
    <source>
        <dbReference type="Proteomes" id="UP001194714"/>
    </source>
</evidence>